<evidence type="ECO:0000256" key="1">
    <source>
        <dbReference type="SAM" id="Coils"/>
    </source>
</evidence>
<feature type="compositionally biased region" description="Basic and acidic residues" evidence="2">
    <location>
        <begin position="478"/>
        <end position="498"/>
    </location>
</feature>
<feature type="compositionally biased region" description="Acidic residues" evidence="2">
    <location>
        <begin position="350"/>
        <end position="362"/>
    </location>
</feature>
<keyword evidence="1" id="KW-0175">Coiled coil</keyword>
<feature type="coiled-coil region" evidence="1">
    <location>
        <begin position="372"/>
        <end position="402"/>
    </location>
</feature>
<evidence type="ECO:0000313" key="3">
    <source>
        <dbReference type="EMBL" id="KUF87038.1"/>
    </source>
</evidence>
<accession>A0A0W8CSD1</accession>
<dbReference type="EMBL" id="LNFP01001246">
    <property type="protein sequence ID" value="KUF87038.1"/>
    <property type="molecule type" value="Genomic_DNA"/>
</dbReference>
<feature type="compositionally biased region" description="Basic and acidic residues" evidence="2">
    <location>
        <begin position="534"/>
        <end position="571"/>
    </location>
</feature>
<feature type="compositionally biased region" description="Acidic residues" evidence="2">
    <location>
        <begin position="505"/>
        <end position="523"/>
    </location>
</feature>
<evidence type="ECO:0000256" key="2">
    <source>
        <dbReference type="SAM" id="MobiDB-lite"/>
    </source>
</evidence>
<name>A0A0W8CSD1_PHYNI</name>
<feature type="compositionally biased region" description="Basic residues" evidence="2">
    <location>
        <begin position="61"/>
        <end position="74"/>
    </location>
</feature>
<proteinExistence type="predicted"/>
<protein>
    <submittedName>
        <fullName evidence="3">Uncharacterized protein</fullName>
    </submittedName>
</protein>
<organism evidence="3 4">
    <name type="scientific">Phytophthora nicotianae</name>
    <name type="common">Potato buckeye rot agent</name>
    <name type="synonym">Phytophthora parasitica</name>
    <dbReference type="NCBI Taxonomy" id="4792"/>
    <lineage>
        <taxon>Eukaryota</taxon>
        <taxon>Sar</taxon>
        <taxon>Stramenopiles</taxon>
        <taxon>Oomycota</taxon>
        <taxon>Peronosporomycetes</taxon>
        <taxon>Peronosporales</taxon>
        <taxon>Peronosporaceae</taxon>
        <taxon>Phytophthora</taxon>
    </lineage>
</organism>
<dbReference type="AlphaFoldDB" id="A0A0W8CSD1"/>
<feature type="region of interest" description="Disordered" evidence="2">
    <location>
        <begin position="342"/>
        <end position="362"/>
    </location>
</feature>
<feature type="coiled-coil region" evidence="1">
    <location>
        <begin position="307"/>
        <end position="334"/>
    </location>
</feature>
<gene>
    <name evidence="3" type="ORF">AM588_10002599</name>
</gene>
<comment type="caution">
    <text evidence="3">The sequence shown here is derived from an EMBL/GenBank/DDBJ whole genome shotgun (WGS) entry which is preliminary data.</text>
</comment>
<evidence type="ECO:0000313" key="4">
    <source>
        <dbReference type="Proteomes" id="UP000054636"/>
    </source>
</evidence>
<feature type="region of interest" description="Disordered" evidence="2">
    <location>
        <begin position="61"/>
        <end position="87"/>
    </location>
</feature>
<reference evidence="3 4" key="1">
    <citation type="submission" date="2015-11" db="EMBL/GenBank/DDBJ databases">
        <title>Genomes and virulence difference between two physiological races of Phytophthora nicotianae.</title>
        <authorList>
            <person name="Liu H."/>
            <person name="Ma X."/>
            <person name="Yu H."/>
            <person name="Fang D."/>
            <person name="Li Y."/>
            <person name="Wang X."/>
            <person name="Wang W."/>
            <person name="Dong Y."/>
            <person name="Xiao B."/>
        </authorList>
    </citation>
    <scope>NUCLEOTIDE SEQUENCE [LARGE SCALE GENOMIC DNA]</scope>
    <source>
        <strain evidence="4">race 1</strain>
    </source>
</reference>
<feature type="region of interest" description="Disordered" evidence="2">
    <location>
        <begin position="463"/>
        <end position="580"/>
    </location>
</feature>
<sequence>MVVEPLDEVSCLAILEVKTMYEQRFSRELDSEFKQLIVGARGAPALFTTVGVVLPKGLGKPKKSLVPAKRRPPHKVSPSHGPESSADSEMGALEFLSAENSEGSLGSVSKLEVPRDPNTIETAEASVAKMKREIVELQQKTQVVSYEKRLASLDVPKLVQVTQDKASIHQEALSRLRWRQELDRRLYYASLSAKDGGRKPSIAAVSPLRKNSVITGTNSATRASSVSFPADDDVEETAPVDPNFFRAKDKLIHMKETSLARQKNVENLQLYVGSAYKDDGILGALRQVGINKPEEALVCWQNQLDHSVQLEEEEKQAEQRVLEYRERLEVLQAQFVNLKLSGSSSGSGSLEDDAANSNGDDDAAASKTKINVKMMEKLLAEANAVKQKKKERAARLRSLQEKLQLGLLHIAELLGVTSIQQLSALELVDAIEKVVRVVAGDEAHLQAAPSPSFRHKNSTRMVNFAGQSGDSAGLPSDTRSDDDKVRYNIRVSRTEKRQMNPYVDIEFDEDDREDYYDEDDERDDTGNNTDDSDHEGSPPRRQFSPERRDSNVVKKRQDIKNRSKRELEKKKAAQKKKPKD</sequence>
<dbReference type="Proteomes" id="UP000054636">
    <property type="component" value="Unassembled WGS sequence"/>
</dbReference>